<dbReference type="PANTHER" id="PTHR33240:SF15">
    <property type="entry name" value="GAG-PRO-LIKE PROTEIN"/>
    <property type="match status" value="1"/>
</dbReference>
<keyword evidence="2" id="KW-1185">Reference proteome</keyword>
<dbReference type="AlphaFoldDB" id="A0A8X7QVU0"/>
<dbReference type="PANTHER" id="PTHR33240">
    <property type="entry name" value="OS08G0508500 PROTEIN"/>
    <property type="match status" value="1"/>
</dbReference>
<proteinExistence type="predicted"/>
<protein>
    <submittedName>
        <fullName evidence="1">Uncharacterized protein</fullName>
    </submittedName>
</protein>
<dbReference type="SUPFAM" id="SSF50630">
    <property type="entry name" value="Acid proteases"/>
    <property type="match status" value="1"/>
</dbReference>
<dbReference type="EMBL" id="JAAMPC010000012">
    <property type="protein sequence ID" value="KAG2274713.1"/>
    <property type="molecule type" value="Genomic_DNA"/>
</dbReference>
<name>A0A8X7QVU0_BRACI</name>
<dbReference type="Gene3D" id="2.40.70.10">
    <property type="entry name" value="Acid Proteases"/>
    <property type="match status" value="1"/>
</dbReference>
<evidence type="ECO:0000313" key="1">
    <source>
        <dbReference type="EMBL" id="KAG2274713.1"/>
    </source>
</evidence>
<dbReference type="Proteomes" id="UP000886595">
    <property type="component" value="Unassembled WGS sequence"/>
</dbReference>
<dbReference type="InterPro" id="IPR021109">
    <property type="entry name" value="Peptidase_aspartic_dom_sf"/>
</dbReference>
<evidence type="ECO:0000313" key="2">
    <source>
        <dbReference type="Proteomes" id="UP000886595"/>
    </source>
</evidence>
<sequence>MPHDDALVITLELAGTIFTKILVDTRSAVNVVSQKTLQLISQPTPVIDHETTPLNSFEGKSVRSLGIVPLTTKTHDVELETRFTVVDHSMPFDAIVGRPCLHQTKAVPSVYHQCLKFLSPSGEKTIRWS</sequence>
<reference evidence="1 2" key="1">
    <citation type="submission" date="2020-02" db="EMBL/GenBank/DDBJ databases">
        <authorList>
            <person name="Ma Q."/>
            <person name="Huang Y."/>
            <person name="Song X."/>
            <person name="Pei D."/>
        </authorList>
    </citation>
    <scope>NUCLEOTIDE SEQUENCE [LARGE SCALE GENOMIC DNA]</scope>
    <source>
        <strain evidence="1">Sxm20200214</strain>
        <tissue evidence="1">Leaf</tissue>
    </source>
</reference>
<organism evidence="1 2">
    <name type="scientific">Brassica carinata</name>
    <name type="common">Ethiopian mustard</name>
    <name type="synonym">Abyssinian cabbage</name>
    <dbReference type="NCBI Taxonomy" id="52824"/>
    <lineage>
        <taxon>Eukaryota</taxon>
        <taxon>Viridiplantae</taxon>
        <taxon>Streptophyta</taxon>
        <taxon>Embryophyta</taxon>
        <taxon>Tracheophyta</taxon>
        <taxon>Spermatophyta</taxon>
        <taxon>Magnoliopsida</taxon>
        <taxon>eudicotyledons</taxon>
        <taxon>Gunneridae</taxon>
        <taxon>Pentapetalae</taxon>
        <taxon>rosids</taxon>
        <taxon>malvids</taxon>
        <taxon>Brassicales</taxon>
        <taxon>Brassicaceae</taxon>
        <taxon>Brassiceae</taxon>
        <taxon>Brassica</taxon>
    </lineage>
</organism>
<accession>A0A8X7QVU0</accession>
<dbReference type="CDD" id="cd00303">
    <property type="entry name" value="retropepsin_like"/>
    <property type="match status" value="1"/>
</dbReference>
<comment type="caution">
    <text evidence="1">The sequence shown here is derived from an EMBL/GenBank/DDBJ whole genome shotgun (WGS) entry which is preliminary data.</text>
</comment>
<gene>
    <name evidence="1" type="ORF">Bca52824_057268</name>
</gene>
<dbReference type="OrthoDB" id="1101490at2759"/>